<gene>
    <name evidence="1" type="ORF">DHETER_LOCUS14767</name>
</gene>
<sequence length="105" mass="12245">QKDDASDAKKVIIQVNSEIIIHDKATSSDTIEISIKSDEKLEIKRKIACKYFNEGKYVESLKIYEKILIAHHSEEDLQNASNWNLYGRFLTPKWKFLSWISNSKK</sequence>
<dbReference type="EMBL" id="CAJVPU010047148">
    <property type="protein sequence ID" value="CAG8753074.1"/>
    <property type="molecule type" value="Genomic_DNA"/>
</dbReference>
<evidence type="ECO:0000313" key="2">
    <source>
        <dbReference type="Proteomes" id="UP000789702"/>
    </source>
</evidence>
<feature type="non-terminal residue" evidence="1">
    <location>
        <position position="105"/>
    </location>
</feature>
<organism evidence="1 2">
    <name type="scientific">Dentiscutata heterogama</name>
    <dbReference type="NCBI Taxonomy" id="1316150"/>
    <lineage>
        <taxon>Eukaryota</taxon>
        <taxon>Fungi</taxon>
        <taxon>Fungi incertae sedis</taxon>
        <taxon>Mucoromycota</taxon>
        <taxon>Glomeromycotina</taxon>
        <taxon>Glomeromycetes</taxon>
        <taxon>Diversisporales</taxon>
        <taxon>Gigasporaceae</taxon>
        <taxon>Dentiscutata</taxon>
    </lineage>
</organism>
<keyword evidence="2" id="KW-1185">Reference proteome</keyword>
<accession>A0ACA9QIY3</accession>
<reference evidence="1" key="1">
    <citation type="submission" date="2021-06" db="EMBL/GenBank/DDBJ databases">
        <authorList>
            <person name="Kallberg Y."/>
            <person name="Tangrot J."/>
            <person name="Rosling A."/>
        </authorList>
    </citation>
    <scope>NUCLEOTIDE SEQUENCE</scope>
    <source>
        <strain evidence="1">IL203A</strain>
    </source>
</reference>
<protein>
    <submittedName>
        <fullName evidence="1">2310_t:CDS:1</fullName>
    </submittedName>
</protein>
<dbReference type="Proteomes" id="UP000789702">
    <property type="component" value="Unassembled WGS sequence"/>
</dbReference>
<name>A0ACA9QIY3_9GLOM</name>
<comment type="caution">
    <text evidence="1">The sequence shown here is derived from an EMBL/GenBank/DDBJ whole genome shotgun (WGS) entry which is preliminary data.</text>
</comment>
<proteinExistence type="predicted"/>
<evidence type="ECO:0000313" key="1">
    <source>
        <dbReference type="EMBL" id="CAG8753074.1"/>
    </source>
</evidence>
<feature type="non-terminal residue" evidence="1">
    <location>
        <position position="1"/>
    </location>
</feature>